<feature type="compositionally biased region" description="Basic and acidic residues" evidence="2">
    <location>
        <begin position="372"/>
        <end position="386"/>
    </location>
</feature>
<feature type="compositionally biased region" description="Basic and acidic residues" evidence="2">
    <location>
        <begin position="222"/>
        <end position="233"/>
    </location>
</feature>
<evidence type="ECO:0000313" key="4">
    <source>
        <dbReference type="Proteomes" id="UP000646827"/>
    </source>
</evidence>
<evidence type="ECO:0000256" key="1">
    <source>
        <dbReference type="SAM" id="Coils"/>
    </source>
</evidence>
<sequence>MSQSKATRPAINYKLKDNPFFAAEQKDTKPPLAKINKSIVTQTTSKFSKTPTTSTSTSTTTTTKDALSKTSALASRKHVRASVQKMANSSTVSANPWKAKMLKSNVSSKKQDDSISKTSSPAATEKSSLSSSINTTSIATIPTTAPKNAIPRTRSSSSSSSSTPIISSDSTATTTTTTTTKPLQQTSDFTNTKETNLTAKSNSTGTDIINNNNNVSLPTTTIKERTTILEKKNTLSTDSHSSIKKSHHTSSETTTTPSSSSRNLSEPMTKPPSINDKLVHPLDNSTHELKPSYDQPSTEKINVGRLSGKSVSTDISYNSVSDFDGNNSIINEVNELMDSILGDQSSSPIPTTVNSNTSSIQKPSSPLPSLPTKEETFVETKERNVQQKDTVMPVTTTSTTATMPREKEMNNNQLQVDGTKGSLENALKDLRPTSGNSQTNASSIHSFTDDGSASSSSSSDYGNDDDDIAEETTATTFSTNTSSNTLVSSTKSETITTSTTATTTTTTAFGITLPWTEYAHGHDSLPFSIDRSDDQKTIMVDPNEIDRQLTISHAALTAMEFPTLTGIMDAEKWQKKYSRAKSNVDSIRDRVLLETNIQQTYSSMLKLVVDNQNRPLIMDIQMHANNIHQLTEELYYTFSHVCESQERYLHHLAGTLAITFQNNDRSSSSVTTHVPLPVSKITTNNVLSNNGKKRREEYPADVVLRLEKLAKKCSFSLSKTTQHHPHHDVFKRKTKNSVTSRHHVESVSDDGNLSDDSMFHASVRTSMTSFDDHQQAHALLDVIEKQLFLDGGTHHVTRDKNDYNNTSSALEKELIQLREREEEMQHRFNTQLAEFSRQRQEWEYQLTQAKQQQQNNLSSSTKQLEEQLAREIEARESLEESQRQSKFRQAELQKQLDEHQGDMLQVQDELNRVLHQAQQRESRSQDEQATLNRRIQELELELMMVSASSASQEKSSMEAFNNKISELNQALLQANKREQELTQKIQKMEQETTIYRNEQSSSSSARLQQKEEDDLKYNTLMREKEVIQAELEVSKEREISAKDRLDTLHAQVNQALTKTSTSSLEGMVTIILQQSPSTASTHNDDDDNTKQQEELEQLHTAFKTAQEEYTRREAALMLQSADVEAELGAIFKEYDKLTRNIADFNHERKKYEQQVQTLTREKHLLDKNLADYKVKDGIGKDGSTMTLRKEFRQLMAKVKAEHEQEIEKEAEKRRQVEIELRNMKHELELKRWDTVNTSVQTNFVAYPITPTATTTTTT</sequence>
<feature type="compositionally biased region" description="Polar residues" evidence="2">
    <location>
        <begin position="433"/>
        <end position="446"/>
    </location>
</feature>
<feature type="compositionally biased region" description="Low complexity" evidence="2">
    <location>
        <begin position="251"/>
        <end position="261"/>
    </location>
</feature>
<feature type="compositionally biased region" description="Low complexity" evidence="2">
    <location>
        <begin position="124"/>
        <end position="180"/>
    </location>
</feature>
<keyword evidence="1" id="KW-0175">Coiled coil</keyword>
<feature type="compositionally biased region" description="Basic and acidic residues" evidence="2">
    <location>
        <begin position="277"/>
        <end position="291"/>
    </location>
</feature>
<feature type="region of interest" description="Disordered" evidence="2">
    <location>
        <begin position="103"/>
        <end position="300"/>
    </location>
</feature>
<feature type="region of interest" description="Disordered" evidence="2">
    <location>
        <begin position="873"/>
        <end position="892"/>
    </location>
</feature>
<dbReference type="AlphaFoldDB" id="A0A8H7VKP8"/>
<feature type="region of interest" description="Disordered" evidence="2">
    <location>
        <begin position="22"/>
        <end position="77"/>
    </location>
</feature>
<feature type="region of interest" description="Disordered" evidence="2">
    <location>
        <begin position="347"/>
        <end position="386"/>
    </location>
</feature>
<reference evidence="3 4" key="1">
    <citation type="submission" date="2020-12" db="EMBL/GenBank/DDBJ databases">
        <title>Metabolic potential, ecology and presence of endohyphal bacteria is reflected in genomic diversity of Mucoromycotina.</title>
        <authorList>
            <person name="Muszewska A."/>
            <person name="Okrasinska A."/>
            <person name="Steczkiewicz K."/>
            <person name="Drgas O."/>
            <person name="Orlowska M."/>
            <person name="Perlinska-Lenart U."/>
            <person name="Aleksandrzak-Piekarczyk T."/>
            <person name="Szatraj K."/>
            <person name="Zielenkiewicz U."/>
            <person name="Pilsyk S."/>
            <person name="Malc E."/>
            <person name="Mieczkowski P."/>
            <person name="Kruszewska J.S."/>
            <person name="Biernat P."/>
            <person name="Pawlowska J."/>
        </authorList>
    </citation>
    <scope>NUCLEOTIDE SEQUENCE [LARGE SCALE GENOMIC DNA]</scope>
    <source>
        <strain evidence="3 4">CBS 142.35</strain>
    </source>
</reference>
<feature type="coiled-coil region" evidence="1">
    <location>
        <begin position="1134"/>
        <end position="1226"/>
    </location>
</feature>
<feature type="compositionally biased region" description="Low complexity" evidence="2">
    <location>
        <begin position="449"/>
        <end position="461"/>
    </location>
</feature>
<protein>
    <recommendedName>
        <fullName evidence="5">Up-regulated during septation protein 1 domain-containing protein</fullName>
    </recommendedName>
</protein>
<feature type="region of interest" description="Disordered" evidence="2">
    <location>
        <begin position="426"/>
        <end position="500"/>
    </location>
</feature>
<dbReference type="Proteomes" id="UP000646827">
    <property type="component" value="Unassembled WGS sequence"/>
</dbReference>
<evidence type="ECO:0000313" key="3">
    <source>
        <dbReference type="EMBL" id="KAG2226311.1"/>
    </source>
</evidence>
<feature type="compositionally biased region" description="Polar residues" evidence="2">
    <location>
        <begin position="347"/>
        <end position="362"/>
    </location>
</feature>
<feature type="compositionally biased region" description="Low complexity" evidence="2">
    <location>
        <begin position="41"/>
        <end position="71"/>
    </location>
</feature>
<feature type="compositionally biased region" description="Polar residues" evidence="2">
    <location>
        <begin position="181"/>
        <end position="221"/>
    </location>
</feature>
<keyword evidence="4" id="KW-1185">Reference proteome</keyword>
<feature type="compositionally biased region" description="Low complexity" evidence="2">
    <location>
        <begin position="471"/>
        <end position="500"/>
    </location>
</feature>
<evidence type="ECO:0000256" key="2">
    <source>
        <dbReference type="SAM" id="MobiDB-lite"/>
    </source>
</evidence>
<organism evidence="3 4">
    <name type="scientific">Circinella minor</name>
    <dbReference type="NCBI Taxonomy" id="1195481"/>
    <lineage>
        <taxon>Eukaryota</taxon>
        <taxon>Fungi</taxon>
        <taxon>Fungi incertae sedis</taxon>
        <taxon>Mucoromycota</taxon>
        <taxon>Mucoromycotina</taxon>
        <taxon>Mucoromycetes</taxon>
        <taxon>Mucorales</taxon>
        <taxon>Lichtheimiaceae</taxon>
        <taxon>Circinella</taxon>
    </lineage>
</organism>
<dbReference type="OrthoDB" id="5569911at2759"/>
<name>A0A8H7VKP8_9FUNG</name>
<evidence type="ECO:0008006" key="5">
    <source>
        <dbReference type="Google" id="ProtNLM"/>
    </source>
</evidence>
<dbReference type="EMBL" id="JAEPRB010000018">
    <property type="protein sequence ID" value="KAG2226311.1"/>
    <property type="molecule type" value="Genomic_DNA"/>
</dbReference>
<gene>
    <name evidence="3" type="ORF">INT45_005983</name>
</gene>
<proteinExistence type="predicted"/>
<accession>A0A8H7VKP8</accession>
<comment type="caution">
    <text evidence="3">The sequence shown here is derived from an EMBL/GenBank/DDBJ whole genome shotgun (WGS) entry which is preliminary data.</text>
</comment>